<reference evidence="3" key="1">
    <citation type="submission" date="2020-01" db="EMBL/GenBank/DDBJ databases">
        <authorList>
            <person name="Meier V. D."/>
            <person name="Meier V D."/>
        </authorList>
    </citation>
    <scope>NUCLEOTIDE SEQUENCE</scope>
    <source>
        <strain evidence="3">HLG_WM_MAG_03</strain>
    </source>
</reference>
<feature type="transmembrane region" description="Helical" evidence="1">
    <location>
        <begin position="257"/>
        <end position="273"/>
    </location>
</feature>
<feature type="domain" description="Oligosaccharyl transferase STT3 N-terminal" evidence="2">
    <location>
        <begin position="85"/>
        <end position="419"/>
    </location>
</feature>
<feature type="transmembrane region" description="Helical" evidence="1">
    <location>
        <begin position="343"/>
        <end position="360"/>
    </location>
</feature>
<keyword evidence="1" id="KW-0472">Membrane</keyword>
<feature type="transmembrane region" description="Helical" evidence="1">
    <location>
        <begin position="160"/>
        <end position="177"/>
    </location>
</feature>
<evidence type="ECO:0000256" key="1">
    <source>
        <dbReference type="SAM" id="Phobius"/>
    </source>
</evidence>
<evidence type="ECO:0000313" key="3">
    <source>
        <dbReference type="EMBL" id="CAA6819057.1"/>
    </source>
</evidence>
<keyword evidence="1" id="KW-1133">Transmembrane helix</keyword>
<organism evidence="3">
    <name type="scientific">uncultured Sulfurovum sp</name>
    <dbReference type="NCBI Taxonomy" id="269237"/>
    <lineage>
        <taxon>Bacteria</taxon>
        <taxon>Pseudomonadati</taxon>
        <taxon>Campylobacterota</taxon>
        <taxon>Epsilonproteobacteria</taxon>
        <taxon>Campylobacterales</taxon>
        <taxon>Sulfurovaceae</taxon>
        <taxon>Sulfurovum</taxon>
        <taxon>environmental samples</taxon>
    </lineage>
</organism>
<protein>
    <submittedName>
        <fullName evidence="3">Oligosaccharyltransferase PglB (EC)</fullName>
        <ecNumber evidence="3">2.4.1.119</ecNumber>
    </submittedName>
</protein>
<keyword evidence="3" id="KW-0808">Transferase</keyword>
<name>A0A6S6TLJ8_9BACT</name>
<evidence type="ECO:0000259" key="2">
    <source>
        <dbReference type="Pfam" id="PF02516"/>
    </source>
</evidence>
<feature type="transmembrane region" description="Helical" evidence="1">
    <location>
        <begin position="204"/>
        <end position="221"/>
    </location>
</feature>
<dbReference type="GO" id="GO:0016020">
    <property type="term" value="C:membrane"/>
    <property type="evidence" value="ECO:0007669"/>
    <property type="project" value="InterPro"/>
</dbReference>
<feature type="transmembrane region" description="Helical" evidence="1">
    <location>
        <begin position="422"/>
        <end position="440"/>
    </location>
</feature>
<keyword evidence="3" id="KW-0328">Glycosyltransferase</keyword>
<feature type="non-terminal residue" evidence="3">
    <location>
        <position position="483"/>
    </location>
</feature>
<dbReference type="EMBL" id="CACVAR010000298">
    <property type="protein sequence ID" value="CAA6819057.1"/>
    <property type="molecule type" value="Genomic_DNA"/>
</dbReference>
<feature type="transmembrane region" description="Helical" evidence="1">
    <location>
        <begin position="105"/>
        <end position="123"/>
    </location>
</feature>
<proteinExistence type="predicted"/>
<feature type="transmembrane region" description="Helical" evidence="1">
    <location>
        <begin position="12"/>
        <end position="33"/>
    </location>
</feature>
<keyword evidence="1" id="KW-0812">Transmembrane</keyword>
<feature type="transmembrane region" description="Helical" evidence="1">
    <location>
        <begin position="280"/>
        <end position="303"/>
    </location>
</feature>
<feature type="transmembrane region" description="Helical" evidence="1">
    <location>
        <begin position="130"/>
        <end position="148"/>
    </location>
</feature>
<dbReference type="Pfam" id="PF02516">
    <property type="entry name" value="STT3"/>
    <property type="match status" value="1"/>
</dbReference>
<feature type="transmembrane region" description="Helical" evidence="1">
    <location>
        <begin position="367"/>
        <end position="384"/>
    </location>
</feature>
<feature type="transmembrane region" description="Helical" evidence="1">
    <location>
        <begin position="390"/>
        <end position="410"/>
    </location>
</feature>
<accession>A0A6S6TLJ8</accession>
<dbReference type="InterPro" id="IPR048307">
    <property type="entry name" value="STT3_N"/>
</dbReference>
<dbReference type="UniPathway" id="UPA00378"/>
<dbReference type="GO" id="GO:0016757">
    <property type="term" value="F:glycosyltransferase activity"/>
    <property type="evidence" value="ECO:0007669"/>
    <property type="project" value="UniProtKB-KW"/>
</dbReference>
<feature type="transmembrane region" description="Helical" evidence="1">
    <location>
        <begin position="233"/>
        <end position="251"/>
    </location>
</feature>
<dbReference type="EC" id="2.4.1.119" evidence="3"/>
<dbReference type="Gene3D" id="3.40.1380.40">
    <property type="match status" value="1"/>
</dbReference>
<sequence length="483" mass="54389">MTKIEEFFEKNSLAIVLFIVLAYVFSMGVRMYWPIHFEGSSAMHYAGELMINTNDGYFFSTGARDIINGVIAEDKQRASAFRASPGLVLLTAYATKFTSFSLDTVSLYLPAVISSLIVIPIVLTGRLLGNTLLGFLAALLGSIAWSYYNRTMVGYYDSDMFSVFLQFMIFYSFLNVVYNKNIVGIIFTAFLIFIYPYFYPQGLMLVYAMYILLAAYLILEYKGLIRGQETKAFSEGHFSLYGSIILFSIPLMITLSIEIRIIIFMMALVLLLSKRLEEKYLIYTALFFFVAFLFFGNVFTVILSKVLIYADRGVADGSLKFYEVVQTVREAGAIPFETMANRISGSQVGVILSLIGYVFLVMRHKAFLIALPLIGVGVFSMIGGLRFTVYAVPVAALSGIYLLYIIGDLIKTSVKDEKFKNLSKYAFIVLATAALIYPNITHIQGYLVPTVLNKTEVNDLVKLDEMASEKDYTLTWWDYGYPI</sequence>
<dbReference type="AlphaFoldDB" id="A0A6S6TLJ8"/>
<gene>
    <name evidence="3" type="ORF">HELGO_WM20736</name>
</gene>
<feature type="transmembrane region" description="Helical" evidence="1">
    <location>
        <begin position="182"/>
        <end position="198"/>
    </location>
</feature>